<feature type="non-terminal residue" evidence="1">
    <location>
        <position position="109"/>
    </location>
</feature>
<keyword evidence="2" id="KW-1185">Reference proteome</keyword>
<dbReference type="EMBL" id="QTSX02005730">
    <property type="protein sequence ID" value="KAJ9058310.1"/>
    <property type="molecule type" value="Genomic_DNA"/>
</dbReference>
<organism evidence="1 2">
    <name type="scientific">Entomophthora muscae</name>
    <dbReference type="NCBI Taxonomy" id="34485"/>
    <lineage>
        <taxon>Eukaryota</taxon>
        <taxon>Fungi</taxon>
        <taxon>Fungi incertae sedis</taxon>
        <taxon>Zoopagomycota</taxon>
        <taxon>Entomophthoromycotina</taxon>
        <taxon>Entomophthoromycetes</taxon>
        <taxon>Entomophthorales</taxon>
        <taxon>Entomophthoraceae</taxon>
        <taxon>Entomophthora</taxon>
    </lineage>
</organism>
<feature type="non-terminal residue" evidence="1">
    <location>
        <position position="1"/>
    </location>
</feature>
<gene>
    <name evidence="1" type="ORF">DSO57_1013569</name>
</gene>
<proteinExistence type="predicted"/>
<evidence type="ECO:0000313" key="1">
    <source>
        <dbReference type="EMBL" id="KAJ9058310.1"/>
    </source>
</evidence>
<accession>A0ACC2S7J5</accession>
<comment type="caution">
    <text evidence="1">The sequence shown here is derived from an EMBL/GenBank/DDBJ whole genome shotgun (WGS) entry which is preliminary data.</text>
</comment>
<protein>
    <submittedName>
        <fullName evidence="1">Uncharacterized protein</fullName>
    </submittedName>
</protein>
<name>A0ACC2S7J5_9FUNG</name>
<reference evidence="1" key="1">
    <citation type="submission" date="2022-04" db="EMBL/GenBank/DDBJ databases">
        <title>Genome of the entomopathogenic fungus Entomophthora muscae.</title>
        <authorList>
            <person name="Elya C."/>
            <person name="Lovett B.R."/>
            <person name="Lee E."/>
            <person name="Macias A.M."/>
            <person name="Hajek A.E."/>
            <person name="De Bivort B.L."/>
            <person name="Kasson M.T."/>
            <person name="De Fine Licht H.H."/>
            <person name="Stajich J.E."/>
        </authorList>
    </citation>
    <scope>NUCLEOTIDE SEQUENCE</scope>
    <source>
        <strain evidence="1">Berkeley</strain>
    </source>
</reference>
<sequence>APITSQSPGQPAKWGNFQMGETQKAIFPNPNGGGTAAQIWNLPNLGGADKLLNQPIPALTAEFKIVCMKASNNTPSQCKPRSNSSLPEHHFQSPSQKGIPDNTKCLGFS</sequence>
<evidence type="ECO:0000313" key="2">
    <source>
        <dbReference type="Proteomes" id="UP001165960"/>
    </source>
</evidence>
<dbReference type="Proteomes" id="UP001165960">
    <property type="component" value="Unassembled WGS sequence"/>
</dbReference>